<dbReference type="EMBL" id="JAAKZG010000008">
    <property type="protein sequence ID" value="NGN43156.1"/>
    <property type="molecule type" value="Genomic_DNA"/>
</dbReference>
<dbReference type="RefSeq" id="WP_165119519.1">
    <property type="nucleotide sequence ID" value="NZ_JAAKZG010000008.1"/>
</dbReference>
<evidence type="ECO:0000313" key="2">
    <source>
        <dbReference type="EMBL" id="NGN43156.1"/>
    </source>
</evidence>
<feature type="domain" description="ABM" evidence="1">
    <location>
        <begin position="13"/>
        <end position="103"/>
    </location>
</feature>
<proteinExistence type="predicted"/>
<dbReference type="InterPro" id="IPR011008">
    <property type="entry name" value="Dimeric_a/b-barrel"/>
</dbReference>
<organism evidence="2 3">
    <name type="scientific">Mesorhizobium zhangyense</name>
    <dbReference type="NCBI Taxonomy" id="1776730"/>
    <lineage>
        <taxon>Bacteria</taxon>
        <taxon>Pseudomonadati</taxon>
        <taxon>Pseudomonadota</taxon>
        <taxon>Alphaproteobacteria</taxon>
        <taxon>Hyphomicrobiales</taxon>
        <taxon>Phyllobacteriaceae</taxon>
        <taxon>Mesorhizobium</taxon>
    </lineage>
</organism>
<keyword evidence="3" id="KW-1185">Reference proteome</keyword>
<dbReference type="PROSITE" id="PS51725">
    <property type="entry name" value="ABM"/>
    <property type="match status" value="1"/>
</dbReference>
<gene>
    <name evidence="2" type="ORF">G6N74_18970</name>
</gene>
<dbReference type="InterPro" id="IPR007138">
    <property type="entry name" value="ABM_dom"/>
</dbReference>
<protein>
    <recommendedName>
        <fullName evidence="1">ABM domain-containing protein</fullName>
    </recommendedName>
</protein>
<name>A0A7C9R9G1_9HYPH</name>
<dbReference type="Proteomes" id="UP000481252">
    <property type="component" value="Unassembled WGS sequence"/>
</dbReference>
<dbReference type="AlphaFoldDB" id="A0A7C9R9G1"/>
<comment type="caution">
    <text evidence="2">The sequence shown here is derived from an EMBL/GenBank/DDBJ whole genome shotgun (WGS) entry which is preliminary data.</text>
</comment>
<accession>A0A7C9R9G1</accession>
<evidence type="ECO:0000259" key="1">
    <source>
        <dbReference type="PROSITE" id="PS51725"/>
    </source>
</evidence>
<dbReference type="Pfam" id="PF03992">
    <property type="entry name" value="ABM"/>
    <property type="match status" value="1"/>
</dbReference>
<dbReference type="SUPFAM" id="SSF54909">
    <property type="entry name" value="Dimeric alpha+beta barrel"/>
    <property type="match status" value="1"/>
</dbReference>
<evidence type="ECO:0000313" key="3">
    <source>
        <dbReference type="Proteomes" id="UP000481252"/>
    </source>
</evidence>
<dbReference type="Gene3D" id="3.30.70.100">
    <property type="match status" value="1"/>
</dbReference>
<sequence length="110" mass="12187">MQATVQNDDLGLVVFINIFTVKPGRLDDFIAIQKANLDGSVGVVKGWRGSRLHRATDGRTAIMMSAFDTIGDHKRVHETSRFAEHVQKVRPLIESAGPGYYQVVHEVGQI</sequence>
<reference evidence="2 3" key="1">
    <citation type="submission" date="2020-02" db="EMBL/GenBank/DDBJ databases">
        <title>Genome sequence of the type strain CGMCC 1.15528 of Mesorhizobium zhangyense.</title>
        <authorList>
            <person name="Gao J."/>
            <person name="Sun J."/>
        </authorList>
    </citation>
    <scope>NUCLEOTIDE SEQUENCE [LARGE SCALE GENOMIC DNA]</scope>
    <source>
        <strain evidence="2 3">CGMCC 1.15528</strain>
    </source>
</reference>